<reference evidence="2" key="1">
    <citation type="journal article" date="2011" name="PLoS Biol.">
        <title>Gene gain and loss during evolution of obligate parasitism in the white rust pathogen of Arabidopsis thaliana.</title>
        <authorList>
            <person name="Kemen E."/>
            <person name="Gardiner A."/>
            <person name="Schultz-Larsen T."/>
            <person name="Kemen A.C."/>
            <person name="Balmuth A.L."/>
            <person name="Robert-Seilaniantz A."/>
            <person name="Bailey K."/>
            <person name="Holub E."/>
            <person name="Studholme D.J."/>
            <person name="Maclean D."/>
            <person name="Jones J.D."/>
        </authorList>
    </citation>
    <scope>NUCLEOTIDE SEQUENCE</scope>
</reference>
<name>F0W9C6_9STRA</name>
<feature type="compositionally biased region" description="Polar residues" evidence="1">
    <location>
        <begin position="14"/>
        <end position="23"/>
    </location>
</feature>
<dbReference type="HOGENOM" id="CLU_2965658_0_0_1"/>
<gene>
    <name evidence="2" type="primary">AlNc14C39G3389</name>
    <name evidence="3" type="synonym">AlNc14C49G3914</name>
    <name evidence="2" type="ORF">ALNC14_038820</name>
    <name evidence="3" type="ORF">ALNC14_045270</name>
</gene>
<organism evidence="2">
    <name type="scientific">Albugo laibachii Nc14</name>
    <dbReference type="NCBI Taxonomy" id="890382"/>
    <lineage>
        <taxon>Eukaryota</taxon>
        <taxon>Sar</taxon>
        <taxon>Stramenopiles</taxon>
        <taxon>Oomycota</taxon>
        <taxon>Peronosporomycetes</taxon>
        <taxon>Albuginales</taxon>
        <taxon>Albuginaceae</taxon>
        <taxon>Albugo</taxon>
    </lineage>
</organism>
<accession>F0W9C6</accession>
<evidence type="ECO:0000313" key="3">
    <source>
        <dbReference type="EMBL" id="CCA18384.1"/>
    </source>
</evidence>
<feature type="region of interest" description="Disordered" evidence="1">
    <location>
        <begin position="1"/>
        <end position="23"/>
    </location>
</feature>
<evidence type="ECO:0000256" key="1">
    <source>
        <dbReference type="SAM" id="MobiDB-lite"/>
    </source>
</evidence>
<protein>
    <submittedName>
        <fullName evidence="2">AlNc14C39G3389 protein</fullName>
    </submittedName>
    <submittedName>
        <fullName evidence="3">AlNc14C49G3914 protein</fullName>
    </submittedName>
</protein>
<reference evidence="2" key="2">
    <citation type="submission" date="2011-02" db="EMBL/GenBank/DDBJ databases">
        <authorList>
            <person name="MacLean D."/>
        </authorList>
    </citation>
    <scope>NUCLEOTIDE SEQUENCE</scope>
</reference>
<dbReference type="AlphaFoldDB" id="F0W9C6"/>
<sequence length="59" mass="6914">MSERFRDFLVSKPPASNRSKNNTNELLESLKDIPCFYGKIVCGRTYNFNNRGVMIKERK</sequence>
<evidence type="ECO:0000313" key="2">
    <source>
        <dbReference type="EMBL" id="CCA17739.1"/>
    </source>
</evidence>
<proteinExistence type="predicted"/>
<dbReference type="EMBL" id="FR824094">
    <property type="protein sequence ID" value="CCA18384.1"/>
    <property type="molecule type" value="Genomic_DNA"/>
</dbReference>
<dbReference type="EMBL" id="FR824084">
    <property type="protein sequence ID" value="CCA17739.1"/>
    <property type="molecule type" value="Genomic_DNA"/>
</dbReference>